<dbReference type="SUPFAM" id="SSF51306">
    <property type="entry name" value="LexA/Signal peptidase"/>
    <property type="match status" value="1"/>
</dbReference>
<evidence type="ECO:0000313" key="3">
    <source>
        <dbReference type="Proteomes" id="UP000054903"/>
    </source>
</evidence>
<proteinExistence type="predicted"/>
<dbReference type="STRING" id="1777138.AWB77_04817"/>
<name>A0A158D259_9BURK</name>
<evidence type="ECO:0000313" key="2">
    <source>
        <dbReference type="EMBL" id="SAK88754.1"/>
    </source>
</evidence>
<dbReference type="InterPro" id="IPR015927">
    <property type="entry name" value="Peptidase_S24_S26A/B/C"/>
</dbReference>
<dbReference type="Pfam" id="PF00717">
    <property type="entry name" value="Peptidase_S24"/>
    <property type="match status" value="1"/>
</dbReference>
<reference evidence="2" key="1">
    <citation type="submission" date="2016-01" db="EMBL/GenBank/DDBJ databases">
        <authorList>
            <person name="Peeters C."/>
        </authorList>
    </citation>
    <scope>NUCLEOTIDE SEQUENCE</scope>
    <source>
        <strain evidence="2">LMG 29320</strain>
    </source>
</reference>
<dbReference type="RefSeq" id="WP_063936555.1">
    <property type="nucleotide sequence ID" value="NZ_FCNX02000013.1"/>
</dbReference>
<dbReference type="AlphaFoldDB" id="A0A158D259"/>
<dbReference type="Gene3D" id="2.10.109.10">
    <property type="entry name" value="Umud Fragment, subunit A"/>
    <property type="match status" value="1"/>
</dbReference>
<comment type="caution">
    <text evidence="2">The sequence shown here is derived from an EMBL/GenBank/DDBJ whole genome shotgun (WGS) entry which is preliminary data.</text>
</comment>
<organism evidence="2 3">
    <name type="scientific">Caballeronia fortuita</name>
    <dbReference type="NCBI Taxonomy" id="1777138"/>
    <lineage>
        <taxon>Bacteria</taxon>
        <taxon>Pseudomonadati</taxon>
        <taxon>Pseudomonadota</taxon>
        <taxon>Betaproteobacteria</taxon>
        <taxon>Burkholderiales</taxon>
        <taxon>Burkholderiaceae</taxon>
        <taxon>Caballeronia</taxon>
    </lineage>
</organism>
<accession>A0A158D259</accession>
<gene>
    <name evidence="2" type="ORF">AWB77_04817</name>
</gene>
<dbReference type="InterPro" id="IPR036286">
    <property type="entry name" value="LexA/Signal_pep-like_sf"/>
</dbReference>
<dbReference type="Proteomes" id="UP000054903">
    <property type="component" value="Unassembled WGS sequence"/>
</dbReference>
<feature type="domain" description="Peptidase S24/S26A/S26B/S26C" evidence="1">
    <location>
        <begin position="2"/>
        <end position="71"/>
    </location>
</feature>
<sequence length="104" mass="11664">MPDRYMALCVESRDMHPRIKINEVIIYDVEDAAQPDDDVVISLTNGQTIVRSLVSFDGEKYRLRSYSPAAASTLRSEDVEACHPIIARCRASFFDEIAAQQEAA</sequence>
<dbReference type="EMBL" id="FCNX02000013">
    <property type="protein sequence ID" value="SAK88754.1"/>
    <property type="molecule type" value="Genomic_DNA"/>
</dbReference>
<evidence type="ECO:0000259" key="1">
    <source>
        <dbReference type="Pfam" id="PF00717"/>
    </source>
</evidence>
<protein>
    <recommendedName>
        <fullName evidence="1">Peptidase S24/S26A/S26B/S26C domain-containing protein</fullName>
    </recommendedName>
</protein>
<keyword evidence="3" id="KW-1185">Reference proteome</keyword>